<keyword evidence="9 11" id="KW-0234">DNA repair</keyword>
<evidence type="ECO:0000256" key="8">
    <source>
        <dbReference type="ARBA" id="ARBA00023027"/>
    </source>
</evidence>
<feature type="binding site" evidence="11">
    <location>
        <position position="138"/>
    </location>
    <ligand>
        <name>NAD(+)</name>
        <dbReference type="ChEBI" id="CHEBI:57540"/>
    </ligand>
</feature>
<dbReference type="PROSITE" id="PS01055">
    <property type="entry name" value="DNA_LIGASE_N1"/>
    <property type="match status" value="1"/>
</dbReference>
<dbReference type="Gene3D" id="3.40.50.10190">
    <property type="entry name" value="BRCT domain"/>
    <property type="match status" value="1"/>
</dbReference>
<keyword evidence="15" id="KW-1185">Reference proteome</keyword>
<feature type="binding site" evidence="11">
    <location>
        <position position="292"/>
    </location>
    <ligand>
        <name>NAD(+)</name>
        <dbReference type="ChEBI" id="CHEBI:57540"/>
    </ligand>
</feature>
<feature type="active site" description="N6-AMP-lysine intermediate" evidence="11">
    <location>
        <position position="117"/>
    </location>
</feature>
<dbReference type="NCBIfam" id="NF005932">
    <property type="entry name" value="PRK07956.1"/>
    <property type="match status" value="1"/>
</dbReference>
<comment type="function">
    <text evidence="1 11">DNA ligase that catalyzes the formation of phosphodiester linkages between 5'-phosphoryl and 3'-hydroxyl groups in double-stranded DNA using NAD as a coenzyme and as the energy source for the reaction. It is essential for DNA replication and repair of damaged DNA.</text>
</comment>
<dbReference type="InterPro" id="IPR004149">
    <property type="entry name" value="Znf_DNAligase_C4"/>
</dbReference>
<dbReference type="SUPFAM" id="SSF56091">
    <property type="entry name" value="DNA ligase/mRNA capping enzyme, catalytic domain"/>
    <property type="match status" value="1"/>
</dbReference>
<dbReference type="GO" id="GO:0003911">
    <property type="term" value="F:DNA ligase (NAD+) activity"/>
    <property type="evidence" value="ECO:0007669"/>
    <property type="project" value="UniProtKB-EC"/>
</dbReference>
<evidence type="ECO:0000256" key="6">
    <source>
        <dbReference type="ARBA" id="ARBA00022833"/>
    </source>
</evidence>
<dbReference type="InterPro" id="IPR003583">
    <property type="entry name" value="Hlx-hairpin-Hlx_DNA-bd_motif"/>
</dbReference>
<evidence type="ECO:0000256" key="9">
    <source>
        <dbReference type="ARBA" id="ARBA00023204"/>
    </source>
</evidence>
<name>A0ABU2WH31_9GAMM</name>
<comment type="catalytic activity">
    <reaction evidence="10 11 12">
        <text>NAD(+) + (deoxyribonucleotide)n-3'-hydroxyl + 5'-phospho-(deoxyribonucleotide)m = (deoxyribonucleotide)n+m + AMP + beta-nicotinamide D-nucleotide.</text>
        <dbReference type="EC" id="6.5.1.2"/>
    </reaction>
</comment>
<dbReference type="CDD" id="cd00114">
    <property type="entry name" value="LIGANc"/>
    <property type="match status" value="1"/>
</dbReference>
<evidence type="ECO:0000256" key="12">
    <source>
        <dbReference type="RuleBase" id="RU000618"/>
    </source>
</evidence>
<gene>
    <name evidence="11 14" type="primary">ligA</name>
    <name evidence="14" type="ORF">RM530_07355</name>
</gene>
<evidence type="ECO:0000256" key="7">
    <source>
        <dbReference type="ARBA" id="ARBA00022842"/>
    </source>
</evidence>
<accession>A0ABU2WH31</accession>
<evidence type="ECO:0000256" key="5">
    <source>
        <dbReference type="ARBA" id="ARBA00022763"/>
    </source>
</evidence>
<dbReference type="Gene3D" id="6.20.10.30">
    <property type="match status" value="1"/>
</dbReference>
<dbReference type="Gene3D" id="3.30.470.30">
    <property type="entry name" value="DNA ligase/mRNA capping enzyme"/>
    <property type="match status" value="1"/>
</dbReference>
<feature type="binding site" evidence="11">
    <location>
        <position position="434"/>
    </location>
    <ligand>
        <name>Zn(2+)</name>
        <dbReference type="ChEBI" id="CHEBI:29105"/>
    </ligand>
</feature>
<dbReference type="HAMAP" id="MF_01588">
    <property type="entry name" value="DNA_ligase_A"/>
    <property type="match status" value="1"/>
</dbReference>
<organism evidence="14 15">
    <name type="scientific">Banduia mediterranea</name>
    <dbReference type="NCBI Taxonomy" id="3075609"/>
    <lineage>
        <taxon>Bacteria</taxon>
        <taxon>Pseudomonadati</taxon>
        <taxon>Pseudomonadota</taxon>
        <taxon>Gammaproteobacteria</taxon>
        <taxon>Nevskiales</taxon>
        <taxon>Algiphilaceae</taxon>
        <taxon>Banduia</taxon>
    </lineage>
</organism>
<dbReference type="InterPro" id="IPR013839">
    <property type="entry name" value="DNAligase_adenylation"/>
</dbReference>
<dbReference type="InterPro" id="IPR001679">
    <property type="entry name" value="DNA_ligase"/>
</dbReference>
<reference evidence="14 15" key="1">
    <citation type="submission" date="2023-09" db="EMBL/GenBank/DDBJ databases">
        <authorList>
            <person name="Rey-Velasco X."/>
        </authorList>
    </citation>
    <scope>NUCLEOTIDE SEQUENCE [LARGE SCALE GENOMIC DNA]</scope>
    <source>
        <strain evidence="14 15">W345</strain>
    </source>
</reference>
<sequence>MSASPKSQVRAAALRRELAEHNHRYYVLDDPSIPDAEYDRLFRELQQLESEHPELRTEDSPTQRVGGASLQEFESVRHTVPMLSLDNCFSEGELRDFDRRVRAGLGRDDVVYVAEPKLDGLAVSLQYENGRLVRGATRGDGETGENITANLRTIRAIPLTLRGEGYPTRLEVRGEVYMPREGFRLMNARLEAEGQKPFVNPRNAAAGSLRQLDSRLTAKRPLSFFAYALAQIEGGPLFDSHFEVMEGLRAWGFPVSTLIEKLDGVDACLDYYQRIGRARATLAFDIDGVVYKLDDLAGREELGYRSRAPRWAIAHKFPAEEAVTTLRDVEFQVGRTGALTPVARLEPVFVGGVTVSNATLHNMDEVIRKDIHIGDQVIVRRAGDVIPEVKGVIVERRPDDARAVEQPLACPVCGGKVEREEGESAARCTNGLSCRAQLHGALLHFVSRRAMDIDGLGDKLLSQLIDAGEVKSPADIYRLDAENLVGLERMGDKSAQNLVDAIERSKQTTLDRFLYALGVPQTGESTARELARHFGELDALLTAAQTDLPTAHAERDKDRCPLLQAVPDIGPIVAAHLCHFFTEAQNLEVIDRLRAAGVHWPSIEQAPVEGPLAGQSFVITGTLPGMSRDEASALIEAQGGKVSGSVSKKTDYVLAGEAAGSKLAKAEKLGVPVIDLEALRRLIEDPA</sequence>
<feature type="binding site" evidence="11">
    <location>
        <position position="410"/>
    </location>
    <ligand>
        <name>Zn(2+)</name>
        <dbReference type="ChEBI" id="CHEBI:29105"/>
    </ligand>
</feature>
<keyword evidence="6 11" id="KW-0862">Zinc</keyword>
<proteinExistence type="inferred from homology"/>
<dbReference type="Pfam" id="PF12826">
    <property type="entry name" value="HHH_2"/>
    <property type="match status" value="1"/>
</dbReference>
<dbReference type="SUPFAM" id="SSF52113">
    <property type="entry name" value="BRCT domain"/>
    <property type="match status" value="1"/>
</dbReference>
<dbReference type="InterPro" id="IPR013840">
    <property type="entry name" value="DNAligase_N"/>
</dbReference>
<keyword evidence="11" id="KW-0464">Manganese</keyword>
<dbReference type="Pfam" id="PF03120">
    <property type="entry name" value="OB_DNA_ligase"/>
    <property type="match status" value="1"/>
</dbReference>
<keyword evidence="3 11" id="KW-0235">DNA replication</keyword>
<dbReference type="Proteomes" id="UP001254608">
    <property type="component" value="Unassembled WGS sequence"/>
</dbReference>
<dbReference type="SMART" id="SM00292">
    <property type="entry name" value="BRCT"/>
    <property type="match status" value="1"/>
</dbReference>
<dbReference type="SUPFAM" id="SSF47781">
    <property type="entry name" value="RuvA domain 2-like"/>
    <property type="match status" value="1"/>
</dbReference>
<dbReference type="Pfam" id="PF03119">
    <property type="entry name" value="DNA_ligase_ZBD"/>
    <property type="match status" value="1"/>
</dbReference>
<dbReference type="PANTHER" id="PTHR23389:SF9">
    <property type="entry name" value="DNA LIGASE"/>
    <property type="match status" value="1"/>
</dbReference>
<comment type="caution">
    <text evidence="11">Lacks conserved residue(s) required for the propagation of feature annotation.</text>
</comment>
<keyword evidence="8 11" id="KW-0520">NAD</keyword>
<feature type="domain" description="BRCT" evidence="13">
    <location>
        <begin position="607"/>
        <end position="687"/>
    </location>
</feature>
<evidence type="ECO:0000313" key="14">
    <source>
        <dbReference type="EMBL" id="MDT0497181.1"/>
    </source>
</evidence>
<dbReference type="SMART" id="SM00532">
    <property type="entry name" value="LIGANc"/>
    <property type="match status" value="1"/>
</dbReference>
<dbReference type="InterPro" id="IPR001357">
    <property type="entry name" value="BRCT_dom"/>
</dbReference>
<dbReference type="Pfam" id="PF14520">
    <property type="entry name" value="HHH_5"/>
    <property type="match status" value="1"/>
</dbReference>
<dbReference type="Pfam" id="PF00533">
    <property type="entry name" value="BRCT"/>
    <property type="match status" value="1"/>
</dbReference>
<dbReference type="InterPro" id="IPR010994">
    <property type="entry name" value="RuvA_2-like"/>
</dbReference>
<dbReference type="PROSITE" id="PS01056">
    <property type="entry name" value="DNA_LIGASE_N2"/>
    <property type="match status" value="1"/>
</dbReference>
<evidence type="ECO:0000259" key="13">
    <source>
        <dbReference type="PROSITE" id="PS50172"/>
    </source>
</evidence>
<dbReference type="PROSITE" id="PS50172">
    <property type="entry name" value="BRCT"/>
    <property type="match status" value="1"/>
</dbReference>
<evidence type="ECO:0000256" key="2">
    <source>
        <dbReference type="ARBA" id="ARBA00022598"/>
    </source>
</evidence>
<feature type="binding site" evidence="11">
    <location>
        <begin position="35"/>
        <end position="39"/>
    </location>
    <ligand>
        <name>NAD(+)</name>
        <dbReference type="ChEBI" id="CHEBI:57540"/>
    </ligand>
</feature>
<dbReference type="Gene3D" id="2.40.50.140">
    <property type="entry name" value="Nucleic acid-binding proteins"/>
    <property type="match status" value="1"/>
</dbReference>
<evidence type="ECO:0000256" key="10">
    <source>
        <dbReference type="ARBA" id="ARBA00034005"/>
    </source>
</evidence>
<keyword evidence="4 11" id="KW-0479">Metal-binding</keyword>
<dbReference type="InterPro" id="IPR018239">
    <property type="entry name" value="DNA_ligase_AS"/>
</dbReference>
<dbReference type="Gene3D" id="1.10.150.20">
    <property type="entry name" value="5' to 3' exonuclease, C-terminal subdomain"/>
    <property type="match status" value="2"/>
</dbReference>
<evidence type="ECO:0000256" key="3">
    <source>
        <dbReference type="ARBA" id="ARBA00022705"/>
    </source>
</evidence>
<dbReference type="CDD" id="cd17748">
    <property type="entry name" value="BRCT_DNA_ligase_like"/>
    <property type="match status" value="1"/>
</dbReference>
<protein>
    <recommendedName>
        <fullName evidence="11 12">DNA ligase</fullName>
        <ecNumber evidence="11 12">6.5.1.2</ecNumber>
    </recommendedName>
    <alternativeName>
        <fullName evidence="11">Polydeoxyribonucleotide synthase [NAD(+)]</fullName>
    </alternativeName>
</protein>
<dbReference type="EC" id="6.5.1.2" evidence="11 12"/>
<dbReference type="Gene3D" id="1.10.287.610">
    <property type="entry name" value="Helix hairpin bin"/>
    <property type="match status" value="1"/>
</dbReference>
<dbReference type="InterPro" id="IPR033136">
    <property type="entry name" value="DNA_ligase_CS"/>
</dbReference>
<comment type="cofactor">
    <cofactor evidence="11">
        <name>Mg(2+)</name>
        <dbReference type="ChEBI" id="CHEBI:18420"/>
    </cofactor>
    <cofactor evidence="11">
        <name>Mn(2+)</name>
        <dbReference type="ChEBI" id="CHEBI:29035"/>
    </cofactor>
</comment>
<evidence type="ECO:0000313" key="15">
    <source>
        <dbReference type="Proteomes" id="UP001254608"/>
    </source>
</evidence>
<feature type="binding site" evidence="11">
    <location>
        <position position="175"/>
    </location>
    <ligand>
        <name>NAD(+)</name>
        <dbReference type="ChEBI" id="CHEBI:57540"/>
    </ligand>
</feature>
<keyword evidence="2 11" id="KW-0436">Ligase</keyword>
<comment type="caution">
    <text evidence="14">The sequence shown here is derived from an EMBL/GenBank/DDBJ whole genome shotgun (WGS) entry which is preliminary data.</text>
</comment>
<feature type="binding site" evidence="11">
    <location>
        <position position="115"/>
    </location>
    <ligand>
        <name>NAD(+)</name>
        <dbReference type="ChEBI" id="CHEBI:57540"/>
    </ligand>
</feature>
<dbReference type="InterPro" id="IPR012340">
    <property type="entry name" value="NA-bd_OB-fold"/>
</dbReference>
<dbReference type="PANTHER" id="PTHR23389">
    <property type="entry name" value="CHROMOSOME TRANSMISSION FIDELITY FACTOR 18"/>
    <property type="match status" value="1"/>
</dbReference>
<dbReference type="InterPro" id="IPR004150">
    <property type="entry name" value="NAD_DNA_ligase_OB"/>
</dbReference>
<feature type="binding site" evidence="11">
    <location>
        <position position="316"/>
    </location>
    <ligand>
        <name>NAD(+)</name>
        <dbReference type="ChEBI" id="CHEBI:57540"/>
    </ligand>
</feature>
<dbReference type="InterPro" id="IPR036420">
    <property type="entry name" value="BRCT_dom_sf"/>
</dbReference>
<dbReference type="InterPro" id="IPR041663">
    <property type="entry name" value="DisA/LigA_HHH"/>
</dbReference>
<dbReference type="RefSeq" id="WP_311364575.1">
    <property type="nucleotide sequence ID" value="NZ_JAVRIC010000008.1"/>
</dbReference>
<dbReference type="PIRSF" id="PIRSF001604">
    <property type="entry name" value="LigA"/>
    <property type="match status" value="1"/>
</dbReference>
<feature type="binding site" evidence="11">
    <location>
        <position position="413"/>
    </location>
    <ligand>
        <name>Zn(2+)</name>
        <dbReference type="ChEBI" id="CHEBI:29105"/>
    </ligand>
</feature>
<dbReference type="NCBIfam" id="TIGR00575">
    <property type="entry name" value="dnlj"/>
    <property type="match status" value="1"/>
</dbReference>
<evidence type="ECO:0000256" key="4">
    <source>
        <dbReference type="ARBA" id="ARBA00022723"/>
    </source>
</evidence>
<evidence type="ECO:0000256" key="1">
    <source>
        <dbReference type="ARBA" id="ARBA00004067"/>
    </source>
</evidence>
<feature type="binding site" evidence="11">
    <location>
        <begin position="84"/>
        <end position="85"/>
    </location>
    <ligand>
        <name>NAD(+)</name>
        <dbReference type="ChEBI" id="CHEBI:57540"/>
    </ligand>
</feature>
<dbReference type="SMART" id="SM00278">
    <property type="entry name" value="HhH1"/>
    <property type="match status" value="3"/>
</dbReference>
<dbReference type="EMBL" id="JAVRIC010000008">
    <property type="protein sequence ID" value="MDT0497181.1"/>
    <property type="molecule type" value="Genomic_DNA"/>
</dbReference>
<keyword evidence="7 11" id="KW-0460">Magnesium</keyword>
<dbReference type="Pfam" id="PF01653">
    <property type="entry name" value="DNA_ligase_aden"/>
    <property type="match status" value="1"/>
</dbReference>
<comment type="similarity">
    <text evidence="11">Belongs to the NAD-dependent DNA ligase family. LigA subfamily.</text>
</comment>
<keyword evidence="5 11" id="KW-0227">DNA damage</keyword>
<evidence type="ECO:0000256" key="11">
    <source>
        <dbReference type="HAMAP-Rule" id="MF_01588"/>
    </source>
</evidence>
<dbReference type="SUPFAM" id="SSF50249">
    <property type="entry name" value="Nucleic acid-binding proteins"/>
    <property type="match status" value="1"/>
</dbReference>